<dbReference type="PANTHER" id="PTHR44675:SF1">
    <property type="entry name" value="P21-ACTIVATED PROTEIN KINASE-INTERACTING PROTEIN 1"/>
    <property type="match status" value="1"/>
</dbReference>
<evidence type="ECO:0000256" key="2">
    <source>
        <dbReference type="ARBA" id="ARBA00022737"/>
    </source>
</evidence>
<organism evidence="5 6">
    <name type="scientific">Paramuricea clavata</name>
    <name type="common">Red gorgonian</name>
    <name type="synonym">Violescent sea-whip</name>
    <dbReference type="NCBI Taxonomy" id="317549"/>
    <lineage>
        <taxon>Eukaryota</taxon>
        <taxon>Metazoa</taxon>
        <taxon>Cnidaria</taxon>
        <taxon>Anthozoa</taxon>
        <taxon>Octocorallia</taxon>
        <taxon>Malacalcyonacea</taxon>
        <taxon>Plexauridae</taxon>
        <taxon>Paramuricea</taxon>
    </lineage>
</organism>
<dbReference type="InterPro" id="IPR051959">
    <property type="entry name" value="PAK1-Kinase_Regulator"/>
</dbReference>
<keyword evidence="5" id="KW-0808">Transferase</keyword>
<dbReference type="SUPFAM" id="SSF50978">
    <property type="entry name" value="WD40 repeat-like"/>
    <property type="match status" value="1"/>
</dbReference>
<keyword evidence="2" id="KW-0677">Repeat</keyword>
<dbReference type="PROSITE" id="PS00678">
    <property type="entry name" value="WD_REPEATS_1"/>
    <property type="match status" value="1"/>
</dbReference>
<evidence type="ECO:0000256" key="4">
    <source>
        <dbReference type="SAM" id="MobiDB-lite"/>
    </source>
</evidence>
<dbReference type="SMART" id="SM00320">
    <property type="entry name" value="WD40"/>
    <property type="match status" value="4"/>
</dbReference>
<feature type="compositionally biased region" description="Polar residues" evidence="4">
    <location>
        <begin position="354"/>
        <end position="364"/>
    </location>
</feature>
<comment type="function">
    <text evidence="3">Negatively regulates the PAK1 kinase. PAK1 is a member of the PAK kinase family, which has been shown to play a positive role in the regulation of signaling pathways involving MAPK8 and RELA. PAK1 exists as an inactive homodimer, which is activated by binding of small GTPases such as CDC42 to an N-terminal regulatory domain. PAK1IP1 also binds to the N-terminus of PAK1, and inhibits the specific activation of PAK1 by CDC42. May be involved in ribosomal large subunit assembly.</text>
</comment>
<name>A0A6S7GTP7_PARCT</name>
<dbReference type="AlphaFoldDB" id="A0A6S7GTP7"/>
<dbReference type="InterPro" id="IPR001680">
    <property type="entry name" value="WD40_rpt"/>
</dbReference>
<feature type="region of interest" description="Disordered" evidence="4">
    <location>
        <begin position="323"/>
        <end position="381"/>
    </location>
</feature>
<dbReference type="GO" id="GO:0016301">
    <property type="term" value="F:kinase activity"/>
    <property type="evidence" value="ECO:0007669"/>
    <property type="project" value="UniProtKB-KW"/>
</dbReference>
<keyword evidence="6" id="KW-1185">Reference proteome</keyword>
<dbReference type="Proteomes" id="UP001152795">
    <property type="component" value="Unassembled WGS sequence"/>
</dbReference>
<dbReference type="PROSITE" id="PS50294">
    <property type="entry name" value="WD_REPEATS_REGION"/>
    <property type="match status" value="1"/>
</dbReference>
<reference evidence="5" key="1">
    <citation type="submission" date="2020-04" db="EMBL/GenBank/DDBJ databases">
        <authorList>
            <person name="Alioto T."/>
            <person name="Alioto T."/>
            <person name="Gomez Garrido J."/>
        </authorList>
    </citation>
    <scope>NUCLEOTIDE SEQUENCE</scope>
    <source>
        <strain evidence="5">A484AB</strain>
    </source>
</reference>
<dbReference type="Pfam" id="PF00400">
    <property type="entry name" value="WD40"/>
    <property type="match status" value="2"/>
</dbReference>
<evidence type="ECO:0000256" key="1">
    <source>
        <dbReference type="ARBA" id="ARBA00022574"/>
    </source>
</evidence>
<accession>A0A6S7GTP7</accession>
<evidence type="ECO:0000256" key="3">
    <source>
        <dbReference type="ARBA" id="ARBA00045213"/>
    </source>
</evidence>
<protein>
    <submittedName>
        <fullName evidence="5">P21-activated kinase-interacting 1-like</fullName>
    </submittedName>
</protein>
<evidence type="ECO:0000313" key="6">
    <source>
        <dbReference type="Proteomes" id="UP001152795"/>
    </source>
</evidence>
<dbReference type="InterPro" id="IPR036322">
    <property type="entry name" value="WD40_repeat_dom_sf"/>
</dbReference>
<evidence type="ECO:0000313" key="5">
    <source>
        <dbReference type="EMBL" id="CAB3995035.1"/>
    </source>
</evidence>
<dbReference type="EMBL" id="CACRXK020002588">
    <property type="protein sequence ID" value="CAB3995035.1"/>
    <property type="molecule type" value="Genomic_DNA"/>
</dbReference>
<keyword evidence="5" id="KW-0418">Kinase</keyword>
<proteinExistence type="predicted"/>
<gene>
    <name evidence="5" type="ORF">PACLA_8A008737</name>
</gene>
<dbReference type="InterPro" id="IPR015943">
    <property type="entry name" value="WD40/YVTN_repeat-like_dom_sf"/>
</dbReference>
<dbReference type="Gene3D" id="2.130.10.10">
    <property type="entry name" value="YVTN repeat-like/Quinoprotein amine dehydrogenase"/>
    <property type="match status" value="2"/>
</dbReference>
<keyword evidence="1" id="KW-0853">WD repeat</keyword>
<dbReference type="OrthoDB" id="308449at2759"/>
<comment type="caution">
    <text evidence="5">The sequence shown here is derived from an EMBL/GenBank/DDBJ whole genome shotgun (WGS) entry which is preliminary data.</text>
</comment>
<dbReference type="InterPro" id="IPR019775">
    <property type="entry name" value="WD40_repeat_CS"/>
</dbReference>
<dbReference type="PROSITE" id="PS50082">
    <property type="entry name" value="WD_REPEATS_2"/>
    <property type="match status" value="2"/>
</dbReference>
<sequence>MKDLGKILTRISDNLGKILARLASMARLNNLSKILVIFWQDLAKISVLPRPCHDLPRSCKILQNLAKIFNLGLFELKQRIELGCLTQQEGTITCLSFCNNSHMLSGSEDGTICVWECKSWDCLKVLKGHREAVTSISVHPTGRLALSVSTDKSLRTWNLLTGRSAYVTNIKQVANIVLWSPSGETYAVATRTQVIVYKVSTAALVYTIECTKTVLAMTFIDDNVLATGGEMQDIEIHDIQSERNVQSITGHETRIKGLASVKHHDDTSDVTGVLLFSVSSDGVLKAWRFQNGKYDDKPDLLCQFELNCRPTCITVFPGKSKSKDVVQVTPKNETEIESRKKIRSKGKAERKQTKTAGSVDSTEQGKLKSKKRKRPKSTESK</sequence>
<dbReference type="PANTHER" id="PTHR44675">
    <property type="entry name" value="PAK1 INTERACTING PROTEIN 1"/>
    <property type="match status" value="1"/>
</dbReference>